<evidence type="ECO:0000313" key="1">
    <source>
        <dbReference type="EMBL" id="MVB11612.1"/>
    </source>
</evidence>
<comment type="caution">
    <text evidence="1">The sequence shown here is derived from an EMBL/GenBank/DDBJ whole genome shotgun (WGS) entry which is preliminary data.</text>
</comment>
<proteinExistence type="predicted"/>
<protein>
    <submittedName>
        <fullName evidence="1">Uncharacterized protein</fullName>
    </submittedName>
</protein>
<accession>A0A6N8I0Q7</accession>
<sequence>MAKAKRQGTAIPKHELEALAETLYPAIREFFESNQGQAEFKAWQEQQKAGIVHKHI</sequence>
<dbReference type="Proteomes" id="UP000469440">
    <property type="component" value="Unassembled WGS sequence"/>
</dbReference>
<evidence type="ECO:0000313" key="2">
    <source>
        <dbReference type="Proteomes" id="UP000469440"/>
    </source>
</evidence>
<gene>
    <name evidence="1" type="ORF">CAFE_23330</name>
</gene>
<dbReference type="RefSeq" id="WP_166525128.1">
    <property type="nucleotide sequence ID" value="NZ_VWXL01000063.1"/>
</dbReference>
<organism evidence="1 2">
    <name type="scientific">Caproicibacter fermentans</name>
    <dbReference type="NCBI Taxonomy" id="2576756"/>
    <lineage>
        <taxon>Bacteria</taxon>
        <taxon>Bacillati</taxon>
        <taxon>Bacillota</taxon>
        <taxon>Clostridia</taxon>
        <taxon>Eubacteriales</taxon>
        <taxon>Acutalibacteraceae</taxon>
        <taxon>Caproicibacter</taxon>
    </lineage>
</organism>
<reference evidence="1 2" key="1">
    <citation type="submission" date="2019-09" db="EMBL/GenBank/DDBJ databases">
        <title>Genome sequence of Clostridium sp. EA1.</title>
        <authorList>
            <person name="Poehlein A."/>
            <person name="Bengelsdorf F.R."/>
            <person name="Daniel R."/>
        </authorList>
    </citation>
    <scope>NUCLEOTIDE SEQUENCE [LARGE SCALE GENOMIC DNA]</scope>
    <source>
        <strain evidence="1 2">EA1</strain>
    </source>
</reference>
<dbReference type="AlphaFoldDB" id="A0A6N8I0Q7"/>
<dbReference type="EMBL" id="VWXL01000063">
    <property type="protein sequence ID" value="MVB11612.1"/>
    <property type="molecule type" value="Genomic_DNA"/>
</dbReference>
<name>A0A6N8I0Q7_9FIRM</name>
<keyword evidence="2" id="KW-1185">Reference proteome</keyword>